<sequence length="614" mass="66721">MSGTFPPHALHDYALLADGERGALLGPDGAVGWLCAPCWHDDAVFASLIGGRGVYAVTPRARHVPGGYYEEGSLIWRSRWVTTEGVVECREALAFPGEPGRLVLLRQLHAVDGPAHVRVVLDPHGDYGRAPVTHRHRDEAGVWHLRTAGHRLRWQGAPHARTDGCGLVADLVLRPGQRHDLVLECADSPLPGTPPRARQTWAATEEAWRTAVPPLEHTIATRDARRAHAVLRGLTTHGGGMVAAATTSLPERAETGRNYDYRYVWIRDQSMAGQAAAAAGATELLDHAVRFVGERLLADGPGLAPAYTVHGTPVPDRRELDLPGYPDGFSRVGNRVGEQFQLDCFGEALLLFAAAERHGRLDADGWKAADLAVRAVAERWREPDCGIWELTPRKWTHSRLTCVAGLRALAAAARTHPLAEPCLRLADTVLDAVTATSVHPDGHWQRTPGDPAVDAALLLPAVRGALPADDPRTRATLAACRRALTQDHFVYRFRHDDRPLEEAEGAFVLCGFAMALAEHQQGDAVEAHRWFERNRGACGASGLYAEEFDIAQRQLRGNLPQAFVHAVLLETAVRLAGEPAARLAGKPGTRRPRGGTDPDPDPHGPRGPRGRERS</sequence>
<comment type="caution">
    <text evidence="4">The sequence shown here is derived from an EMBL/GenBank/DDBJ whole genome shotgun (WGS) entry which is preliminary data.</text>
</comment>
<dbReference type="InterPro" id="IPR008928">
    <property type="entry name" value="6-hairpin_glycosidase_sf"/>
</dbReference>
<dbReference type="InterPro" id="IPR045582">
    <property type="entry name" value="Trehalase-like_N"/>
</dbReference>
<dbReference type="InterPro" id="IPR011613">
    <property type="entry name" value="GH15-like"/>
</dbReference>
<evidence type="ECO:0000256" key="1">
    <source>
        <dbReference type="SAM" id="MobiDB-lite"/>
    </source>
</evidence>
<feature type="domain" description="GH15-like" evidence="2">
    <location>
        <begin position="238"/>
        <end position="572"/>
    </location>
</feature>
<dbReference type="RefSeq" id="WP_190060488.1">
    <property type="nucleotide sequence ID" value="NZ_BMWH01000033.1"/>
</dbReference>
<evidence type="ECO:0000313" key="4">
    <source>
        <dbReference type="EMBL" id="GHA11682.1"/>
    </source>
</evidence>
<feature type="domain" description="Trehalase-like N-terminal" evidence="3">
    <location>
        <begin position="11"/>
        <end position="139"/>
    </location>
</feature>
<dbReference type="PANTHER" id="PTHR31616:SF10">
    <property type="entry name" value="TREHALASE"/>
    <property type="match status" value="1"/>
</dbReference>
<dbReference type="GO" id="GO:0015927">
    <property type="term" value="F:trehalase activity"/>
    <property type="evidence" value="ECO:0007669"/>
    <property type="project" value="TreeGrafter"/>
</dbReference>
<evidence type="ECO:0000259" key="2">
    <source>
        <dbReference type="Pfam" id="PF00723"/>
    </source>
</evidence>
<evidence type="ECO:0000313" key="5">
    <source>
        <dbReference type="Proteomes" id="UP000623010"/>
    </source>
</evidence>
<dbReference type="Gene3D" id="1.50.10.10">
    <property type="match status" value="1"/>
</dbReference>
<dbReference type="EMBL" id="BMWH01000033">
    <property type="protein sequence ID" value="GHA11682.1"/>
    <property type="molecule type" value="Genomic_DNA"/>
</dbReference>
<dbReference type="GO" id="GO:0005993">
    <property type="term" value="P:trehalose catabolic process"/>
    <property type="evidence" value="ECO:0007669"/>
    <property type="project" value="TreeGrafter"/>
</dbReference>
<accession>A0A918RTJ4</accession>
<dbReference type="InterPro" id="IPR012341">
    <property type="entry name" value="6hp_glycosidase-like_sf"/>
</dbReference>
<dbReference type="AlphaFoldDB" id="A0A918RTJ4"/>
<dbReference type="Proteomes" id="UP000623010">
    <property type="component" value="Unassembled WGS sequence"/>
</dbReference>
<protein>
    <submittedName>
        <fullName evidence="4">Glycoside hydrolase</fullName>
    </submittedName>
</protein>
<evidence type="ECO:0000259" key="3">
    <source>
        <dbReference type="Pfam" id="PF19291"/>
    </source>
</evidence>
<reference evidence="4" key="2">
    <citation type="submission" date="2020-09" db="EMBL/GenBank/DDBJ databases">
        <authorList>
            <person name="Sun Q."/>
            <person name="Ohkuma M."/>
        </authorList>
    </citation>
    <scope>NUCLEOTIDE SEQUENCE</scope>
    <source>
        <strain evidence="4">JCM 5016</strain>
    </source>
</reference>
<reference evidence="4" key="1">
    <citation type="journal article" date="2014" name="Int. J. Syst. Evol. Microbiol.">
        <title>Complete genome sequence of Corynebacterium casei LMG S-19264T (=DSM 44701T), isolated from a smear-ripened cheese.</title>
        <authorList>
            <consortium name="US DOE Joint Genome Institute (JGI-PGF)"/>
            <person name="Walter F."/>
            <person name="Albersmeier A."/>
            <person name="Kalinowski J."/>
            <person name="Ruckert C."/>
        </authorList>
    </citation>
    <scope>NUCLEOTIDE SEQUENCE</scope>
    <source>
        <strain evidence="4">JCM 5016</strain>
    </source>
</reference>
<proteinExistence type="predicted"/>
<dbReference type="Pfam" id="PF00723">
    <property type="entry name" value="Glyco_hydro_15"/>
    <property type="match status" value="1"/>
</dbReference>
<dbReference type="Pfam" id="PF19291">
    <property type="entry name" value="TREH_N"/>
    <property type="match status" value="1"/>
</dbReference>
<feature type="region of interest" description="Disordered" evidence="1">
    <location>
        <begin position="579"/>
        <end position="614"/>
    </location>
</feature>
<dbReference type="SUPFAM" id="SSF48208">
    <property type="entry name" value="Six-hairpin glycosidases"/>
    <property type="match status" value="1"/>
</dbReference>
<name>A0A918RTJ4_9ACTN</name>
<feature type="compositionally biased region" description="Basic and acidic residues" evidence="1">
    <location>
        <begin position="594"/>
        <end position="614"/>
    </location>
</feature>
<gene>
    <name evidence="4" type="ORF">GCM10010389_58380</name>
</gene>
<keyword evidence="5" id="KW-1185">Reference proteome</keyword>
<dbReference type="PANTHER" id="PTHR31616">
    <property type="entry name" value="TREHALASE"/>
    <property type="match status" value="1"/>
</dbReference>
<organism evidence="4 5">
    <name type="scientific">Streptomyces echinoruber</name>
    <dbReference type="NCBI Taxonomy" id="68898"/>
    <lineage>
        <taxon>Bacteria</taxon>
        <taxon>Bacillati</taxon>
        <taxon>Actinomycetota</taxon>
        <taxon>Actinomycetes</taxon>
        <taxon>Kitasatosporales</taxon>
        <taxon>Streptomycetaceae</taxon>
        <taxon>Streptomyces</taxon>
    </lineage>
</organism>
<keyword evidence="4" id="KW-0378">Hydrolase</keyword>